<evidence type="ECO:0000313" key="1">
    <source>
        <dbReference type="EMBL" id="MCA5006333.1"/>
    </source>
</evidence>
<keyword evidence="2" id="KW-1185">Reference proteome</keyword>
<dbReference type="Proteomes" id="UP001165302">
    <property type="component" value="Unassembled WGS sequence"/>
</dbReference>
<gene>
    <name evidence="1" type="ORF">IPZ78_14375</name>
</gene>
<organism evidence="1 2">
    <name type="scientific">Sphingobacterium bovistauri</name>
    <dbReference type="NCBI Taxonomy" id="2781959"/>
    <lineage>
        <taxon>Bacteria</taxon>
        <taxon>Pseudomonadati</taxon>
        <taxon>Bacteroidota</taxon>
        <taxon>Sphingobacteriia</taxon>
        <taxon>Sphingobacteriales</taxon>
        <taxon>Sphingobacteriaceae</taxon>
        <taxon>Sphingobacterium</taxon>
    </lineage>
</organism>
<comment type="caution">
    <text evidence="1">The sequence shown here is derived from an EMBL/GenBank/DDBJ whole genome shotgun (WGS) entry which is preliminary data.</text>
</comment>
<dbReference type="RefSeq" id="WP_225554692.1">
    <property type="nucleotide sequence ID" value="NZ_JADEYP010000031.1"/>
</dbReference>
<accession>A0ABS7Z8K9</accession>
<reference evidence="1" key="1">
    <citation type="submission" date="2020-10" db="EMBL/GenBank/DDBJ databases">
        <authorList>
            <person name="Lu T."/>
            <person name="Wang Q."/>
            <person name="Han X."/>
        </authorList>
    </citation>
    <scope>NUCLEOTIDE SEQUENCE</scope>
    <source>
        <strain evidence="1">WQ 366</strain>
    </source>
</reference>
<protein>
    <submittedName>
        <fullName evidence="1">Uncharacterized protein</fullName>
    </submittedName>
</protein>
<name>A0ABS7Z8K9_9SPHI</name>
<proteinExistence type="predicted"/>
<evidence type="ECO:0000313" key="2">
    <source>
        <dbReference type="Proteomes" id="UP001165302"/>
    </source>
</evidence>
<sequence length="213" mass="25065">MIRNRENVKVLLWNESFSELYTTDDNVEFRLNKVCVSAFNHELCHLCINQVFGGVFPDLYIRMPYELKEFLPRDCVQHISNCIEHKLFYNLYLEIGGMKDRFIVDYELVKGNNFHKKVTKLNLNNLHLYLGNLYSIIGDCNDRIDYKRVLTDYRKLNPKIFDSCNLLLEEIKSLGINEPAEEFIITDEGIIINKTIGSLSESFWTVVFDEFNN</sequence>
<dbReference type="EMBL" id="JADEYP010000031">
    <property type="protein sequence ID" value="MCA5006333.1"/>
    <property type="molecule type" value="Genomic_DNA"/>
</dbReference>